<accession>A0AAD5VR55</accession>
<organism evidence="2 3">
    <name type="scientific">Leucocoprinus birnbaumii</name>
    <dbReference type="NCBI Taxonomy" id="56174"/>
    <lineage>
        <taxon>Eukaryota</taxon>
        <taxon>Fungi</taxon>
        <taxon>Dikarya</taxon>
        <taxon>Basidiomycota</taxon>
        <taxon>Agaricomycotina</taxon>
        <taxon>Agaricomycetes</taxon>
        <taxon>Agaricomycetidae</taxon>
        <taxon>Agaricales</taxon>
        <taxon>Agaricineae</taxon>
        <taxon>Agaricaceae</taxon>
        <taxon>Leucocoprinus</taxon>
    </lineage>
</organism>
<evidence type="ECO:0000313" key="2">
    <source>
        <dbReference type="EMBL" id="KAJ3565136.1"/>
    </source>
</evidence>
<gene>
    <name evidence="2" type="ORF">NP233_g7836</name>
</gene>
<reference evidence="2" key="1">
    <citation type="submission" date="2022-07" db="EMBL/GenBank/DDBJ databases">
        <title>Genome Sequence of Leucocoprinus birnbaumii.</title>
        <authorList>
            <person name="Buettner E."/>
        </authorList>
    </citation>
    <scope>NUCLEOTIDE SEQUENCE</scope>
    <source>
        <strain evidence="2">VT141</strain>
    </source>
</reference>
<evidence type="ECO:0000313" key="3">
    <source>
        <dbReference type="Proteomes" id="UP001213000"/>
    </source>
</evidence>
<name>A0AAD5VR55_9AGAR</name>
<dbReference type="Proteomes" id="UP001213000">
    <property type="component" value="Unassembled WGS sequence"/>
</dbReference>
<dbReference type="EMBL" id="JANIEX010000597">
    <property type="protein sequence ID" value="KAJ3565136.1"/>
    <property type="molecule type" value="Genomic_DNA"/>
</dbReference>
<feature type="region of interest" description="Disordered" evidence="1">
    <location>
        <begin position="41"/>
        <end position="78"/>
    </location>
</feature>
<sequence length="100" mass="11346">MAQSLNPSANSDPEAVRFNQKLVDKLKYCKEVLISIKEAQNAGGAAAKGEKAEAQQMQTERGVPERQERATTVQMQKKGGWRWGMVRRRSSKGWWLERRG</sequence>
<evidence type="ECO:0000256" key="1">
    <source>
        <dbReference type="SAM" id="MobiDB-lite"/>
    </source>
</evidence>
<dbReference type="AlphaFoldDB" id="A0AAD5VR55"/>
<keyword evidence="3" id="KW-1185">Reference proteome</keyword>
<protein>
    <submittedName>
        <fullName evidence="2">Uncharacterized protein</fullName>
    </submittedName>
</protein>
<proteinExistence type="predicted"/>
<comment type="caution">
    <text evidence="2">The sequence shown here is derived from an EMBL/GenBank/DDBJ whole genome shotgun (WGS) entry which is preliminary data.</text>
</comment>